<protein>
    <submittedName>
        <fullName evidence="1">Nucleotidyl transferase AbiEii/AbiGii toxin family protein</fullName>
    </submittedName>
</protein>
<dbReference type="EMBL" id="DWVY01000004">
    <property type="protein sequence ID" value="HJC73461.1"/>
    <property type="molecule type" value="Genomic_DNA"/>
</dbReference>
<dbReference type="AlphaFoldDB" id="A0A9D2Q8G4"/>
<dbReference type="Proteomes" id="UP000823902">
    <property type="component" value="Unassembled WGS sequence"/>
</dbReference>
<organism evidence="1 2">
    <name type="scientific">Candidatus Mediterraneibacter faecavium</name>
    <dbReference type="NCBI Taxonomy" id="2838668"/>
    <lineage>
        <taxon>Bacteria</taxon>
        <taxon>Bacillati</taxon>
        <taxon>Bacillota</taxon>
        <taxon>Clostridia</taxon>
        <taxon>Lachnospirales</taxon>
        <taxon>Lachnospiraceae</taxon>
        <taxon>Mediterraneibacter</taxon>
    </lineage>
</organism>
<reference evidence="1" key="2">
    <citation type="submission" date="2021-04" db="EMBL/GenBank/DDBJ databases">
        <authorList>
            <person name="Gilroy R."/>
        </authorList>
    </citation>
    <scope>NUCLEOTIDE SEQUENCE</scope>
    <source>
        <strain evidence="1">CHK196-7946</strain>
    </source>
</reference>
<keyword evidence="1" id="KW-0808">Transferase</keyword>
<name>A0A9D2Q8G4_9FIRM</name>
<accession>A0A9D2Q8G4</accession>
<reference evidence="1" key="1">
    <citation type="journal article" date="2021" name="PeerJ">
        <title>Extensive microbial diversity within the chicken gut microbiome revealed by metagenomics and culture.</title>
        <authorList>
            <person name="Gilroy R."/>
            <person name="Ravi A."/>
            <person name="Getino M."/>
            <person name="Pursley I."/>
            <person name="Horton D.L."/>
            <person name="Alikhan N.F."/>
            <person name="Baker D."/>
            <person name="Gharbi K."/>
            <person name="Hall N."/>
            <person name="Watson M."/>
            <person name="Adriaenssens E.M."/>
            <person name="Foster-Nyarko E."/>
            <person name="Jarju S."/>
            <person name="Secka A."/>
            <person name="Antonio M."/>
            <person name="Oren A."/>
            <person name="Chaudhuri R.R."/>
            <person name="La Ragione R."/>
            <person name="Hildebrand F."/>
            <person name="Pallen M.J."/>
        </authorList>
    </citation>
    <scope>NUCLEOTIDE SEQUENCE</scope>
    <source>
        <strain evidence="1">CHK196-7946</strain>
    </source>
</reference>
<proteinExistence type="predicted"/>
<dbReference type="Gene3D" id="3.10.450.620">
    <property type="entry name" value="JHP933, nucleotidyltransferase-like core domain"/>
    <property type="match status" value="1"/>
</dbReference>
<dbReference type="Pfam" id="PF08843">
    <property type="entry name" value="AbiEii"/>
    <property type="match status" value="1"/>
</dbReference>
<evidence type="ECO:0000313" key="2">
    <source>
        <dbReference type="Proteomes" id="UP000823902"/>
    </source>
</evidence>
<dbReference type="GO" id="GO:0016740">
    <property type="term" value="F:transferase activity"/>
    <property type="evidence" value="ECO:0007669"/>
    <property type="project" value="UniProtKB-KW"/>
</dbReference>
<sequence>MIDRFSEDIDITFKEHIGESRRKKLKNIVLKGISEELEMPIANWNEIQSDRDYNAYFFSYTSVFELEDERLPQYIKLETALGSYAFPTQSMEIHNYIGDYLEERNRADLAKGFYLDRFSMNLQSLERTYIDKIFALCDYYMQGKSKRYSRHLYDIYKLTPLIDFDNKFVSLVKEVREHRAQMTVCPSAKEGVDVSAIITEFCDNSFYEEDYQSITSYFTEDFVSYEDTIKNLRKIIQDISF</sequence>
<gene>
    <name evidence="1" type="ORF">H9697_00695</name>
</gene>
<dbReference type="InterPro" id="IPR014942">
    <property type="entry name" value="AbiEii"/>
</dbReference>
<evidence type="ECO:0000313" key="1">
    <source>
        <dbReference type="EMBL" id="HJC73461.1"/>
    </source>
</evidence>
<comment type="caution">
    <text evidence="1">The sequence shown here is derived from an EMBL/GenBank/DDBJ whole genome shotgun (WGS) entry which is preliminary data.</text>
</comment>